<dbReference type="AlphaFoldDB" id="A0AAD9T212"/>
<feature type="region of interest" description="Disordered" evidence="1">
    <location>
        <begin position="176"/>
        <end position="200"/>
    </location>
</feature>
<gene>
    <name evidence="2" type="ORF">QTJ16_004030</name>
</gene>
<feature type="region of interest" description="Disordered" evidence="1">
    <location>
        <begin position="1"/>
        <end position="65"/>
    </location>
</feature>
<feature type="compositionally biased region" description="Pro residues" evidence="1">
    <location>
        <begin position="1"/>
        <end position="13"/>
    </location>
</feature>
<reference evidence="2" key="1">
    <citation type="submission" date="2023-06" db="EMBL/GenBank/DDBJ databases">
        <title>Draft genome of Marssonina rosae.</title>
        <authorList>
            <person name="Cheng Q."/>
        </authorList>
    </citation>
    <scope>NUCLEOTIDE SEQUENCE</scope>
    <source>
        <strain evidence="2">R4</strain>
    </source>
</reference>
<protein>
    <submittedName>
        <fullName evidence="2">Uncharacterized protein</fullName>
    </submittedName>
</protein>
<keyword evidence="3" id="KW-1185">Reference proteome</keyword>
<dbReference type="Proteomes" id="UP001285354">
    <property type="component" value="Unassembled WGS sequence"/>
</dbReference>
<organism evidence="2 3">
    <name type="scientific">Diplocarpon rosae</name>
    <dbReference type="NCBI Taxonomy" id="946125"/>
    <lineage>
        <taxon>Eukaryota</taxon>
        <taxon>Fungi</taxon>
        <taxon>Dikarya</taxon>
        <taxon>Ascomycota</taxon>
        <taxon>Pezizomycotina</taxon>
        <taxon>Leotiomycetes</taxon>
        <taxon>Helotiales</taxon>
        <taxon>Drepanopezizaceae</taxon>
        <taxon>Diplocarpon</taxon>
    </lineage>
</organism>
<evidence type="ECO:0000256" key="1">
    <source>
        <dbReference type="SAM" id="MobiDB-lite"/>
    </source>
</evidence>
<dbReference type="EMBL" id="JAUBYV010000005">
    <property type="protein sequence ID" value="KAK2626855.1"/>
    <property type="molecule type" value="Genomic_DNA"/>
</dbReference>
<proteinExistence type="predicted"/>
<accession>A0AAD9T212</accession>
<feature type="compositionally biased region" description="Acidic residues" evidence="1">
    <location>
        <begin position="51"/>
        <end position="64"/>
    </location>
</feature>
<sequence>MAPTNPSGPPPAPVLGAGSFVPHPRVPPARAPARQAAPNARMRPAYNPPANDDDEESEGDDEDPQPILASAITMYINVPLLIKGDSNLIALEPSLTANKVSLGVVEALKSMAYGQTGVPLIDEEGRPRPINVHVNAATTVEGAKNLVGERAVMERIAPTLKDVPTDSRVTKMNLAQALQKRERNGSEEPAETDSKRTRRH</sequence>
<name>A0AAD9T212_9HELO</name>
<comment type="caution">
    <text evidence="2">The sequence shown here is derived from an EMBL/GenBank/DDBJ whole genome shotgun (WGS) entry which is preliminary data.</text>
</comment>
<evidence type="ECO:0000313" key="2">
    <source>
        <dbReference type="EMBL" id="KAK2626855.1"/>
    </source>
</evidence>
<feature type="compositionally biased region" description="Low complexity" evidence="1">
    <location>
        <begin position="31"/>
        <end position="45"/>
    </location>
</feature>
<evidence type="ECO:0000313" key="3">
    <source>
        <dbReference type="Proteomes" id="UP001285354"/>
    </source>
</evidence>